<dbReference type="AlphaFoldDB" id="A0A9E7KY80"/>
<evidence type="ECO:0000313" key="2">
    <source>
        <dbReference type="Proteomes" id="UP001055439"/>
    </source>
</evidence>
<protein>
    <submittedName>
        <fullName evidence="1">Uncharacterized protein</fullName>
    </submittedName>
</protein>
<dbReference type="Proteomes" id="UP001055439">
    <property type="component" value="Chromosome 8"/>
</dbReference>
<name>A0A9E7KY80_9LILI</name>
<gene>
    <name evidence="1" type="ORF">MUK42_16549</name>
</gene>
<accession>A0A9E7KY80</accession>
<evidence type="ECO:0000313" key="1">
    <source>
        <dbReference type="EMBL" id="URE33756.1"/>
    </source>
</evidence>
<sequence length="151" mass="16272">MPVQQPKPLPNDDPVPHAYPYQSLLEPYSISVDVNGNDIDHCLAPTLVSPINSASSPTIVRKTIDGLCSDQLLGSDSSYSPVYEEHRIQKATVRSHGTSADMRVQSLNQVFSIKASYWTKKIKEFGGGGAKEMKEAIGVTPIDCSKGGVAV</sequence>
<organism evidence="1 2">
    <name type="scientific">Musa troglodytarum</name>
    <name type="common">fe'i banana</name>
    <dbReference type="NCBI Taxonomy" id="320322"/>
    <lineage>
        <taxon>Eukaryota</taxon>
        <taxon>Viridiplantae</taxon>
        <taxon>Streptophyta</taxon>
        <taxon>Embryophyta</taxon>
        <taxon>Tracheophyta</taxon>
        <taxon>Spermatophyta</taxon>
        <taxon>Magnoliopsida</taxon>
        <taxon>Liliopsida</taxon>
        <taxon>Zingiberales</taxon>
        <taxon>Musaceae</taxon>
        <taxon>Musa</taxon>
    </lineage>
</organism>
<reference evidence="1" key="1">
    <citation type="submission" date="2022-05" db="EMBL/GenBank/DDBJ databases">
        <title>The Musa troglodytarum L. genome provides insights into the mechanism of non-climacteric behaviour and enrichment of carotenoids.</title>
        <authorList>
            <person name="Wang J."/>
        </authorList>
    </citation>
    <scope>NUCLEOTIDE SEQUENCE</scope>
    <source>
        <tissue evidence="1">Leaf</tissue>
    </source>
</reference>
<dbReference type="EMBL" id="CP097510">
    <property type="protein sequence ID" value="URE33756.1"/>
    <property type="molecule type" value="Genomic_DNA"/>
</dbReference>
<keyword evidence="2" id="KW-1185">Reference proteome</keyword>
<proteinExistence type="predicted"/>